<dbReference type="GO" id="GO:0071555">
    <property type="term" value="P:cell wall organization"/>
    <property type="evidence" value="ECO:0007669"/>
    <property type="project" value="UniProtKB-KW"/>
</dbReference>
<dbReference type="NCBIfam" id="TIGR02210">
    <property type="entry name" value="rodA_shape"/>
    <property type="match status" value="1"/>
</dbReference>
<dbReference type="PANTHER" id="PTHR30474:SF1">
    <property type="entry name" value="PEPTIDOGLYCAN GLYCOSYLTRANSFERASE MRDB"/>
    <property type="match status" value="1"/>
</dbReference>
<comment type="pathway">
    <text evidence="11">Cell wall biogenesis; peptidoglycan biosynthesis.</text>
</comment>
<evidence type="ECO:0000256" key="9">
    <source>
        <dbReference type="ARBA" id="ARBA00023136"/>
    </source>
</evidence>
<keyword evidence="9 11" id="KW-0472">Membrane</keyword>
<comment type="catalytic activity">
    <reaction evidence="11">
        <text>[GlcNAc-(1-&gt;4)-Mur2Ac(oyl-L-Ala-gamma-D-Glu-L-Lys-D-Ala-D-Ala)](n)-di-trans,octa-cis-undecaprenyl diphosphate + beta-D-GlcNAc-(1-&gt;4)-Mur2Ac(oyl-L-Ala-gamma-D-Glu-L-Lys-D-Ala-D-Ala)-di-trans,octa-cis-undecaprenyl diphosphate = [GlcNAc-(1-&gt;4)-Mur2Ac(oyl-L-Ala-gamma-D-Glu-L-Lys-D-Ala-D-Ala)](n+1)-di-trans,octa-cis-undecaprenyl diphosphate + di-trans,octa-cis-undecaprenyl diphosphate + H(+)</text>
        <dbReference type="Rhea" id="RHEA:23708"/>
        <dbReference type="Rhea" id="RHEA-COMP:9602"/>
        <dbReference type="Rhea" id="RHEA-COMP:9603"/>
        <dbReference type="ChEBI" id="CHEBI:15378"/>
        <dbReference type="ChEBI" id="CHEBI:58405"/>
        <dbReference type="ChEBI" id="CHEBI:60033"/>
        <dbReference type="ChEBI" id="CHEBI:78435"/>
        <dbReference type="EC" id="2.4.99.28"/>
    </reaction>
</comment>
<keyword evidence="5 11" id="KW-0812">Transmembrane</keyword>
<dbReference type="GO" id="GO:0051301">
    <property type="term" value="P:cell division"/>
    <property type="evidence" value="ECO:0007669"/>
    <property type="project" value="InterPro"/>
</dbReference>
<feature type="transmembrane region" description="Helical" evidence="11">
    <location>
        <begin position="21"/>
        <end position="41"/>
    </location>
</feature>
<keyword evidence="2 11" id="KW-1003">Cell membrane</keyword>
<comment type="function">
    <text evidence="11">Peptidoglycan polymerase that is essential for cell wall elongation.</text>
</comment>
<dbReference type="OrthoDB" id="9768187at2"/>
<keyword evidence="4 11" id="KW-0808">Transferase</keyword>
<feature type="transmembrane region" description="Helical" evidence="11">
    <location>
        <begin position="310"/>
        <end position="337"/>
    </location>
</feature>
<sequence>MRLGALAMTSGHSGWSKRLHMDVPLLLMLLVLLAVGLVALYSASGSTIHVQRQGMRIGIGLLAMLVLAQLDPRTIRFGSLPIYIISLIFLVMVLYVGTGAMGATRWLGIPGLFMFQPAEIMKLAAPAMIAWFLTQRELPPRLWHVLASLVLCLFPAFLVVQQPDLGTALLIIASGLFVVFLAGLSWLYIAGGLLAAVGTFPALWLLVLRDYQRQRILTLFDPEKDPLGSGWNIIQSQTAIGSGGWDGKGYLMGTQSQLNFLPESHTDFIVAVMAEEFGFIGMALLLCLYLAIAARGLIIAINGRDTFGRLLAGGLTLTFFIYVFVNVGMVSGILPVVGVPLPLVSYGGTSIVTLLAGFGIIMSVATHKKL</sequence>
<protein>
    <recommendedName>
        <fullName evidence="11">Peptidoglycan glycosyltransferase MrdB</fullName>
        <shortName evidence="11">PGT</shortName>
        <ecNumber evidence="11">2.4.99.28</ecNumber>
    </recommendedName>
    <alternativeName>
        <fullName evidence="11">Cell elongation protein RodA</fullName>
    </alternativeName>
    <alternativeName>
        <fullName evidence="11">Cell wall polymerase</fullName>
    </alternativeName>
    <alternativeName>
        <fullName evidence="11">Peptidoglycan polymerase</fullName>
        <shortName evidence="11">PG polymerase</shortName>
    </alternativeName>
</protein>
<keyword evidence="3 11" id="KW-0328">Glycosyltransferase</keyword>
<keyword evidence="11" id="KW-0997">Cell inner membrane</keyword>
<evidence type="ECO:0000256" key="11">
    <source>
        <dbReference type="HAMAP-Rule" id="MF_02079"/>
    </source>
</evidence>
<evidence type="ECO:0000256" key="7">
    <source>
        <dbReference type="ARBA" id="ARBA00022984"/>
    </source>
</evidence>
<evidence type="ECO:0000313" key="12">
    <source>
        <dbReference type="EMBL" id="TGG92965.1"/>
    </source>
</evidence>
<evidence type="ECO:0000256" key="6">
    <source>
        <dbReference type="ARBA" id="ARBA00022960"/>
    </source>
</evidence>
<organism evidence="12 13">
    <name type="scientific">Natronospirillum operosum</name>
    <dbReference type="NCBI Taxonomy" id="2759953"/>
    <lineage>
        <taxon>Bacteria</taxon>
        <taxon>Pseudomonadati</taxon>
        <taxon>Pseudomonadota</taxon>
        <taxon>Gammaproteobacteria</taxon>
        <taxon>Oceanospirillales</taxon>
        <taxon>Natronospirillaceae</taxon>
        <taxon>Natronospirillum</taxon>
    </lineage>
</organism>
<feature type="transmembrane region" description="Helical" evidence="11">
    <location>
        <begin position="165"/>
        <end position="182"/>
    </location>
</feature>
<keyword evidence="8 11" id="KW-1133">Transmembrane helix</keyword>
<dbReference type="EMBL" id="SRMF01000004">
    <property type="protein sequence ID" value="TGG92965.1"/>
    <property type="molecule type" value="Genomic_DNA"/>
</dbReference>
<comment type="subcellular location">
    <subcellularLocation>
        <location evidence="11">Cell inner membrane</location>
        <topology evidence="11">Multi-pass membrane protein</topology>
    </subcellularLocation>
    <subcellularLocation>
        <location evidence="1">Membrane</location>
        <topology evidence="1">Multi-pass membrane protein</topology>
    </subcellularLocation>
</comment>
<feature type="transmembrane region" description="Helical" evidence="11">
    <location>
        <begin position="142"/>
        <end position="159"/>
    </location>
</feature>
<dbReference type="UniPathway" id="UPA00219"/>
<accession>A0A4Z0W6X9</accession>
<dbReference type="PROSITE" id="PS00428">
    <property type="entry name" value="FTSW_RODA_SPOVE"/>
    <property type="match status" value="1"/>
</dbReference>
<evidence type="ECO:0000313" key="13">
    <source>
        <dbReference type="Proteomes" id="UP000297475"/>
    </source>
</evidence>
<dbReference type="InterPro" id="IPR018365">
    <property type="entry name" value="Cell_cycle_FtsW-rel_CS"/>
</dbReference>
<comment type="similarity">
    <text evidence="11">Belongs to the SEDS family. MrdB/RodA subfamily.</text>
</comment>
<proteinExistence type="inferred from homology"/>
<dbReference type="GO" id="GO:0005886">
    <property type="term" value="C:plasma membrane"/>
    <property type="evidence" value="ECO:0007669"/>
    <property type="project" value="UniProtKB-SubCell"/>
</dbReference>
<evidence type="ECO:0000256" key="4">
    <source>
        <dbReference type="ARBA" id="ARBA00022679"/>
    </source>
</evidence>
<dbReference type="InterPro" id="IPR001182">
    <property type="entry name" value="FtsW/RodA"/>
</dbReference>
<feature type="transmembrane region" description="Helical" evidence="11">
    <location>
        <begin position="187"/>
        <end position="207"/>
    </location>
</feature>
<dbReference type="GO" id="GO:0015648">
    <property type="term" value="F:lipid-linked peptidoglycan transporter activity"/>
    <property type="evidence" value="ECO:0007669"/>
    <property type="project" value="TreeGrafter"/>
</dbReference>
<evidence type="ECO:0000256" key="5">
    <source>
        <dbReference type="ARBA" id="ARBA00022692"/>
    </source>
</evidence>
<reference evidence="12 13" key="1">
    <citation type="submission" date="2019-04" db="EMBL/GenBank/DDBJ databases">
        <title>Natronospirillum operosus gen. nov., sp. nov., a haloalkaliphilic satellite isolated from decaying biomass of laboratory culture of cyanobacterium Geitlerinema sp. and proposal of Natronospirillaceae fam. nov. and Saccharospirillaceae fam. nov.</title>
        <authorList>
            <person name="Kevbrin V."/>
            <person name="Boltyanskaya Y."/>
            <person name="Koziaeva V."/>
            <person name="Grouzdev D.S."/>
            <person name="Park M."/>
            <person name="Cho J."/>
        </authorList>
    </citation>
    <scope>NUCLEOTIDE SEQUENCE [LARGE SCALE GENOMIC DNA]</scope>
    <source>
        <strain evidence="12 13">G-116</strain>
    </source>
</reference>
<dbReference type="Pfam" id="PF01098">
    <property type="entry name" value="FTSW_RODA_SPOVE"/>
    <property type="match status" value="1"/>
</dbReference>
<dbReference type="GO" id="GO:0008360">
    <property type="term" value="P:regulation of cell shape"/>
    <property type="evidence" value="ECO:0007669"/>
    <property type="project" value="UniProtKB-KW"/>
</dbReference>
<gene>
    <name evidence="11 12" type="primary">rodA</name>
    <name evidence="11" type="synonym">mrdB</name>
    <name evidence="12" type="ORF">E4656_11505</name>
</gene>
<dbReference type="GO" id="GO:0009252">
    <property type="term" value="P:peptidoglycan biosynthetic process"/>
    <property type="evidence" value="ECO:0007669"/>
    <property type="project" value="UniProtKB-UniRule"/>
</dbReference>
<keyword evidence="6 11" id="KW-0133">Cell shape</keyword>
<keyword evidence="13" id="KW-1185">Reference proteome</keyword>
<dbReference type="GO" id="GO:0032153">
    <property type="term" value="C:cell division site"/>
    <property type="evidence" value="ECO:0007669"/>
    <property type="project" value="TreeGrafter"/>
</dbReference>
<feature type="transmembrane region" description="Helical" evidence="11">
    <location>
        <begin position="277"/>
        <end position="298"/>
    </location>
</feature>
<keyword evidence="7 11" id="KW-0573">Peptidoglycan synthesis</keyword>
<evidence type="ECO:0000256" key="2">
    <source>
        <dbReference type="ARBA" id="ARBA00022475"/>
    </source>
</evidence>
<evidence type="ECO:0000256" key="10">
    <source>
        <dbReference type="ARBA" id="ARBA00023316"/>
    </source>
</evidence>
<evidence type="ECO:0000256" key="3">
    <source>
        <dbReference type="ARBA" id="ARBA00022676"/>
    </source>
</evidence>
<feature type="transmembrane region" description="Helical" evidence="11">
    <location>
        <begin position="82"/>
        <end position="107"/>
    </location>
</feature>
<evidence type="ECO:0000256" key="1">
    <source>
        <dbReference type="ARBA" id="ARBA00004141"/>
    </source>
</evidence>
<dbReference type="HAMAP" id="MF_02079">
    <property type="entry name" value="PGT_RodA"/>
    <property type="match status" value="1"/>
</dbReference>
<comment type="caution">
    <text evidence="12">The sequence shown here is derived from an EMBL/GenBank/DDBJ whole genome shotgun (WGS) entry which is preliminary data.</text>
</comment>
<evidence type="ECO:0000256" key="8">
    <source>
        <dbReference type="ARBA" id="ARBA00022989"/>
    </source>
</evidence>
<dbReference type="RefSeq" id="WP_135483637.1">
    <property type="nucleotide sequence ID" value="NZ_SRMF01000004.1"/>
</dbReference>
<dbReference type="AlphaFoldDB" id="A0A4Z0W6X9"/>
<dbReference type="InterPro" id="IPR011923">
    <property type="entry name" value="RodA/MrdB"/>
</dbReference>
<dbReference type="GO" id="GO:0008955">
    <property type="term" value="F:peptidoglycan glycosyltransferase activity"/>
    <property type="evidence" value="ECO:0007669"/>
    <property type="project" value="UniProtKB-UniRule"/>
</dbReference>
<dbReference type="Proteomes" id="UP000297475">
    <property type="component" value="Unassembled WGS sequence"/>
</dbReference>
<name>A0A4Z0W6X9_9GAMM</name>
<keyword evidence="10 11" id="KW-0961">Cell wall biogenesis/degradation</keyword>
<dbReference type="PANTHER" id="PTHR30474">
    <property type="entry name" value="CELL CYCLE PROTEIN"/>
    <property type="match status" value="1"/>
</dbReference>
<dbReference type="EC" id="2.4.99.28" evidence="11"/>
<feature type="transmembrane region" description="Helical" evidence="11">
    <location>
        <begin position="343"/>
        <end position="365"/>
    </location>
</feature>
<feature type="transmembrane region" description="Helical" evidence="11">
    <location>
        <begin position="113"/>
        <end position="133"/>
    </location>
</feature>